<feature type="transmembrane region" description="Helical" evidence="7">
    <location>
        <begin position="378"/>
        <end position="399"/>
    </location>
</feature>
<feature type="domain" description="Protein kinase" evidence="8">
    <location>
        <begin position="19"/>
        <end position="310"/>
    </location>
</feature>
<evidence type="ECO:0000259" key="8">
    <source>
        <dbReference type="PROSITE" id="PS50011"/>
    </source>
</evidence>
<organism evidence="9 10">
    <name type="scientific">Dictyobacter arantiisoli</name>
    <dbReference type="NCBI Taxonomy" id="2014874"/>
    <lineage>
        <taxon>Bacteria</taxon>
        <taxon>Bacillati</taxon>
        <taxon>Chloroflexota</taxon>
        <taxon>Ktedonobacteria</taxon>
        <taxon>Ktedonobacterales</taxon>
        <taxon>Dictyobacteraceae</taxon>
        <taxon>Dictyobacter</taxon>
    </lineage>
</organism>
<keyword evidence="2" id="KW-0808">Transferase</keyword>
<evidence type="ECO:0000313" key="10">
    <source>
        <dbReference type="Proteomes" id="UP000322530"/>
    </source>
</evidence>
<dbReference type="PANTHER" id="PTHR43289">
    <property type="entry name" value="MITOGEN-ACTIVATED PROTEIN KINASE KINASE KINASE 20-RELATED"/>
    <property type="match status" value="1"/>
</dbReference>
<sequence>MRNLERLTVETGRVIQRRYLLQRLIQQGQTSAVYQGFDQVLQRTVAVKAAAVEHISIYRAAIRATAQFTHPNIIGIYDLILEPDALYIVQEYVDGDDFGTLLQSQLSPYYVVDLGVQICQALMYAATPSRKICHGDLTPAAIVRDRRGFVRVNNFALPGDVHYFSTWNILGGGPTPFSDPDLPVGQASEGRYADDTRAVGLLLYQLLTSGRSADARTVEPPTDGRLRFMRNTPPEVCEVVARTVIRQHPQNISAAEALHAELKKLADALAPAIPVPAMAQPAPALAYQVAEEPAGRAAQAQFMPVRTGLLSQPLGASPDSTSLSGAGNDFPTRVDANERMVRPEPTTGASFDMSMSSQLAAARQAAYNEGTPAKRVNMPLIIILGLFLFALFFGIGYYLSTLLIH</sequence>
<dbReference type="SUPFAM" id="SSF56112">
    <property type="entry name" value="Protein kinase-like (PK-like)"/>
    <property type="match status" value="1"/>
</dbReference>
<dbReference type="GO" id="GO:0004674">
    <property type="term" value="F:protein serine/threonine kinase activity"/>
    <property type="evidence" value="ECO:0007669"/>
    <property type="project" value="UniProtKB-EC"/>
</dbReference>
<dbReference type="Gene3D" id="1.10.510.10">
    <property type="entry name" value="Transferase(Phosphotransferase) domain 1"/>
    <property type="match status" value="1"/>
</dbReference>
<reference evidence="9 10" key="1">
    <citation type="submission" date="2019-01" db="EMBL/GenBank/DDBJ databases">
        <title>Draft genome sequence of Dictyobacter sp. Uno17.</title>
        <authorList>
            <person name="Wang C.M."/>
            <person name="Zheng Y."/>
            <person name="Sakai Y."/>
            <person name="Abe K."/>
            <person name="Yokota A."/>
            <person name="Yabe S."/>
        </authorList>
    </citation>
    <scope>NUCLEOTIDE SEQUENCE [LARGE SCALE GENOMIC DNA]</scope>
    <source>
        <strain evidence="9 10">Uno17</strain>
    </source>
</reference>
<protein>
    <recommendedName>
        <fullName evidence="1">non-specific serine/threonine protein kinase</fullName>
        <ecNumber evidence="1">2.7.11.1</ecNumber>
    </recommendedName>
</protein>
<dbReference type="RefSeq" id="WP_149399570.1">
    <property type="nucleotide sequence ID" value="NZ_BIXY01000002.1"/>
</dbReference>
<keyword evidence="10" id="KW-1185">Reference proteome</keyword>
<comment type="caution">
    <text evidence="9">The sequence shown here is derived from an EMBL/GenBank/DDBJ whole genome shotgun (WGS) entry which is preliminary data.</text>
</comment>
<evidence type="ECO:0000256" key="7">
    <source>
        <dbReference type="SAM" id="Phobius"/>
    </source>
</evidence>
<keyword evidence="7" id="KW-1133">Transmembrane helix</keyword>
<dbReference type="Pfam" id="PF00069">
    <property type="entry name" value="Pkinase"/>
    <property type="match status" value="1"/>
</dbReference>
<dbReference type="SMART" id="SM00220">
    <property type="entry name" value="S_TKc"/>
    <property type="match status" value="1"/>
</dbReference>
<dbReference type="PANTHER" id="PTHR43289:SF6">
    <property type="entry name" value="SERINE_THREONINE-PROTEIN KINASE NEKL-3"/>
    <property type="match status" value="1"/>
</dbReference>
<name>A0A5A5T656_9CHLR</name>
<dbReference type="EC" id="2.7.11.1" evidence="1"/>
<evidence type="ECO:0000256" key="1">
    <source>
        <dbReference type="ARBA" id="ARBA00012513"/>
    </source>
</evidence>
<evidence type="ECO:0000256" key="4">
    <source>
        <dbReference type="ARBA" id="ARBA00022777"/>
    </source>
</evidence>
<evidence type="ECO:0000256" key="6">
    <source>
        <dbReference type="SAM" id="MobiDB-lite"/>
    </source>
</evidence>
<keyword evidence="4" id="KW-0418">Kinase</keyword>
<evidence type="ECO:0000256" key="3">
    <source>
        <dbReference type="ARBA" id="ARBA00022741"/>
    </source>
</evidence>
<dbReference type="InterPro" id="IPR000719">
    <property type="entry name" value="Prot_kinase_dom"/>
</dbReference>
<dbReference type="AlphaFoldDB" id="A0A5A5T656"/>
<dbReference type="GO" id="GO:0005524">
    <property type="term" value="F:ATP binding"/>
    <property type="evidence" value="ECO:0007669"/>
    <property type="project" value="UniProtKB-KW"/>
</dbReference>
<dbReference type="PROSITE" id="PS50011">
    <property type="entry name" value="PROTEIN_KINASE_DOM"/>
    <property type="match status" value="1"/>
</dbReference>
<keyword evidence="7" id="KW-0812">Transmembrane</keyword>
<evidence type="ECO:0000256" key="2">
    <source>
        <dbReference type="ARBA" id="ARBA00022679"/>
    </source>
</evidence>
<evidence type="ECO:0000313" key="9">
    <source>
        <dbReference type="EMBL" id="GCF06715.1"/>
    </source>
</evidence>
<dbReference type="EMBL" id="BIXY01000002">
    <property type="protein sequence ID" value="GCF06715.1"/>
    <property type="molecule type" value="Genomic_DNA"/>
</dbReference>
<gene>
    <name evidence="9" type="ORF">KDI_02790</name>
</gene>
<proteinExistence type="predicted"/>
<evidence type="ECO:0000256" key="5">
    <source>
        <dbReference type="ARBA" id="ARBA00022840"/>
    </source>
</evidence>
<dbReference type="Gene3D" id="3.30.200.20">
    <property type="entry name" value="Phosphorylase Kinase, domain 1"/>
    <property type="match status" value="1"/>
</dbReference>
<keyword evidence="3" id="KW-0547">Nucleotide-binding</keyword>
<dbReference type="OrthoDB" id="159888at2"/>
<keyword evidence="7" id="KW-0472">Membrane</keyword>
<feature type="region of interest" description="Disordered" evidence="6">
    <location>
        <begin position="314"/>
        <end position="333"/>
    </location>
</feature>
<dbReference type="InterPro" id="IPR011009">
    <property type="entry name" value="Kinase-like_dom_sf"/>
</dbReference>
<accession>A0A5A5T656</accession>
<keyword evidence="5" id="KW-0067">ATP-binding</keyword>
<dbReference type="Proteomes" id="UP000322530">
    <property type="component" value="Unassembled WGS sequence"/>
</dbReference>